<dbReference type="EMBL" id="MU393564">
    <property type="protein sequence ID" value="KAI4861037.1"/>
    <property type="molecule type" value="Genomic_DNA"/>
</dbReference>
<dbReference type="Proteomes" id="UP001497700">
    <property type="component" value="Unassembled WGS sequence"/>
</dbReference>
<evidence type="ECO:0000313" key="2">
    <source>
        <dbReference type="Proteomes" id="UP001497700"/>
    </source>
</evidence>
<reference evidence="1 2" key="1">
    <citation type="journal article" date="2022" name="New Phytol.">
        <title>Ecological generalism drives hyperdiversity of secondary metabolite gene clusters in xylarialean endophytes.</title>
        <authorList>
            <person name="Franco M.E.E."/>
            <person name="Wisecaver J.H."/>
            <person name="Arnold A.E."/>
            <person name="Ju Y.M."/>
            <person name="Slot J.C."/>
            <person name="Ahrendt S."/>
            <person name="Moore L.P."/>
            <person name="Eastman K.E."/>
            <person name="Scott K."/>
            <person name="Konkel Z."/>
            <person name="Mondo S.J."/>
            <person name="Kuo A."/>
            <person name="Hayes R.D."/>
            <person name="Haridas S."/>
            <person name="Andreopoulos B."/>
            <person name="Riley R."/>
            <person name="LaButti K."/>
            <person name="Pangilinan J."/>
            <person name="Lipzen A."/>
            <person name="Amirebrahimi M."/>
            <person name="Yan J."/>
            <person name="Adam C."/>
            <person name="Keymanesh K."/>
            <person name="Ng V."/>
            <person name="Louie K."/>
            <person name="Northen T."/>
            <person name="Drula E."/>
            <person name="Henrissat B."/>
            <person name="Hsieh H.M."/>
            <person name="Youens-Clark K."/>
            <person name="Lutzoni F."/>
            <person name="Miadlikowska J."/>
            <person name="Eastwood D.C."/>
            <person name="Hamelin R.C."/>
            <person name="Grigoriev I.V."/>
            <person name="U'Ren J.M."/>
        </authorList>
    </citation>
    <scope>NUCLEOTIDE SEQUENCE [LARGE SCALE GENOMIC DNA]</scope>
    <source>
        <strain evidence="1 2">CBS 119005</strain>
    </source>
</reference>
<comment type="caution">
    <text evidence="1">The sequence shown here is derived from an EMBL/GenBank/DDBJ whole genome shotgun (WGS) entry which is preliminary data.</text>
</comment>
<name>A0ACB9YNR1_9PEZI</name>
<keyword evidence="2" id="KW-1185">Reference proteome</keyword>
<protein>
    <submittedName>
        <fullName evidence="1">Uncharacterized protein</fullName>
    </submittedName>
</protein>
<evidence type="ECO:0000313" key="1">
    <source>
        <dbReference type="EMBL" id="KAI4861037.1"/>
    </source>
</evidence>
<sequence>MANNGYNDLNPLDLDPLWNNFDLLPSPQPDQLLLFSSSNLATEVETNGSQHPFSTAPGHTTGLIGFDGFWGQNALLPNDMQSFRLYTQQVGAESSISGMTATQPVPSILNSYDSSQELVYPDTAAPNGNAARGAEGATLNVQPKRTRRPRSKAPPPSDWLKHKTSMCELYLAQDKTLEETRQIMEDDYAFSATPNLYKQKFQEWQWMKNIPQHWTPELVRLADDRQPKDTVFQLGPRKWTAAEVRRKMERANPNNQKVHSPVLPSGLIIRTPSPSSPQLSVGISSPRRQPQSSTVQFFNKHLSARHIAFLGLLLGARGIVILAMRRISAIMQLVEHTSLHATTAAIWAEVTSLEAVLDALEVDSNTLEANLNTLEVVLNTLIVDVLDTLEGYLNTYKEDMPFIMKHLLRR</sequence>
<accession>A0ACB9YNR1</accession>
<organism evidence="1 2">
    <name type="scientific">Hypoxylon rubiginosum</name>
    <dbReference type="NCBI Taxonomy" id="110542"/>
    <lineage>
        <taxon>Eukaryota</taxon>
        <taxon>Fungi</taxon>
        <taxon>Dikarya</taxon>
        <taxon>Ascomycota</taxon>
        <taxon>Pezizomycotina</taxon>
        <taxon>Sordariomycetes</taxon>
        <taxon>Xylariomycetidae</taxon>
        <taxon>Xylariales</taxon>
        <taxon>Hypoxylaceae</taxon>
        <taxon>Hypoxylon</taxon>
    </lineage>
</organism>
<gene>
    <name evidence="1" type="ORF">F4820DRAFT_434956</name>
</gene>
<proteinExistence type="predicted"/>